<dbReference type="Proteomes" id="UP000267251">
    <property type="component" value="Unassembled WGS sequence"/>
</dbReference>
<feature type="region of interest" description="Disordered" evidence="1">
    <location>
        <begin position="410"/>
        <end position="456"/>
    </location>
</feature>
<protein>
    <submittedName>
        <fullName evidence="3">Uncharacterized protein</fullName>
    </submittedName>
</protein>
<dbReference type="EMBL" id="KZ987859">
    <property type="protein sequence ID" value="RKP14267.1"/>
    <property type="molecule type" value="Genomic_DNA"/>
</dbReference>
<feature type="compositionally biased region" description="Low complexity" evidence="1">
    <location>
        <begin position="420"/>
        <end position="438"/>
    </location>
</feature>
<evidence type="ECO:0000313" key="4">
    <source>
        <dbReference type="Proteomes" id="UP000267251"/>
    </source>
</evidence>
<gene>
    <name evidence="3" type="ORF">BJ684DRAFT_15393</name>
</gene>
<evidence type="ECO:0000256" key="2">
    <source>
        <dbReference type="SAM" id="Phobius"/>
    </source>
</evidence>
<keyword evidence="2" id="KW-0812">Transmembrane</keyword>
<keyword evidence="2" id="KW-1133">Transmembrane helix</keyword>
<feature type="transmembrane region" description="Helical" evidence="2">
    <location>
        <begin position="119"/>
        <end position="142"/>
    </location>
</feature>
<keyword evidence="2" id="KW-0472">Membrane</keyword>
<keyword evidence="4" id="KW-1185">Reference proteome</keyword>
<feature type="transmembrane region" description="Helical" evidence="2">
    <location>
        <begin position="6"/>
        <end position="34"/>
    </location>
</feature>
<proteinExistence type="predicted"/>
<accession>A0A4P9Y5L2</accession>
<sequence>MPTFFFGGFSITVAVDPFVYAELAIYALLTLALLGRWITSGMCHAYFFLAISTLYVVAANAALLAIVSQATMITVTISIYMVCFVCGMVLTGLLRLWLISIKDAPEILNSHSRHVALTISRILLGCYVLAFALSIMASVLVYTTASSSSLIILGGVILFVFNLILFGTTNSVLYQTKKSVVGVQEKYSQILKASILSALLLAPALIVTFTITEIAPTVVADVLLWIFLIYAIYGTDSLKDWGVPPSLFPVTSSSAGALNPSIGAQAPPENMASAPFQTPGSSVHHSIQPQAMHAHPQTTAVQPMPAYPQASSAQAMHLASQAINNPSQTAFNASPVMTAQVTDQNAGAPTSQEDDPLFQEWLEKEGIVPVTVEAHEPGEYSSSLAQPVHPAQIAPSSNPMHQAYLAQQGMPMPSPEIQNAQASVAQPVPSAPNVNPNSTGVTPHTSTHAGPPNDAS</sequence>
<evidence type="ECO:0000256" key="1">
    <source>
        <dbReference type="SAM" id="MobiDB-lite"/>
    </source>
</evidence>
<evidence type="ECO:0000313" key="3">
    <source>
        <dbReference type="EMBL" id="RKP14267.1"/>
    </source>
</evidence>
<feature type="compositionally biased region" description="Polar residues" evidence="1">
    <location>
        <begin position="439"/>
        <end position="448"/>
    </location>
</feature>
<dbReference type="AlphaFoldDB" id="A0A4P9Y5L2"/>
<feature type="transmembrane region" description="Helical" evidence="2">
    <location>
        <begin position="148"/>
        <end position="169"/>
    </location>
</feature>
<feature type="transmembrane region" description="Helical" evidence="2">
    <location>
        <begin position="46"/>
        <end position="67"/>
    </location>
</feature>
<feature type="transmembrane region" description="Helical" evidence="2">
    <location>
        <begin position="190"/>
        <end position="208"/>
    </location>
</feature>
<name>A0A4P9Y5L2_9FUNG</name>
<organism evidence="3 4">
    <name type="scientific">Piptocephalis cylindrospora</name>
    <dbReference type="NCBI Taxonomy" id="1907219"/>
    <lineage>
        <taxon>Eukaryota</taxon>
        <taxon>Fungi</taxon>
        <taxon>Fungi incertae sedis</taxon>
        <taxon>Zoopagomycota</taxon>
        <taxon>Zoopagomycotina</taxon>
        <taxon>Zoopagomycetes</taxon>
        <taxon>Zoopagales</taxon>
        <taxon>Piptocephalidaceae</taxon>
        <taxon>Piptocephalis</taxon>
    </lineage>
</organism>
<reference evidence="4" key="1">
    <citation type="journal article" date="2018" name="Nat. Microbiol.">
        <title>Leveraging single-cell genomics to expand the fungal tree of life.</title>
        <authorList>
            <person name="Ahrendt S.R."/>
            <person name="Quandt C.A."/>
            <person name="Ciobanu D."/>
            <person name="Clum A."/>
            <person name="Salamov A."/>
            <person name="Andreopoulos B."/>
            <person name="Cheng J.F."/>
            <person name="Woyke T."/>
            <person name="Pelin A."/>
            <person name="Henrissat B."/>
            <person name="Reynolds N.K."/>
            <person name="Benny G.L."/>
            <person name="Smith M.E."/>
            <person name="James T.Y."/>
            <person name="Grigoriev I.V."/>
        </authorList>
    </citation>
    <scope>NUCLEOTIDE SEQUENCE [LARGE SCALE GENOMIC DNA]</scope>
</reference>
<feature type="transmembrane region" description="Helical" evidence="2">
    <location>
        <begin position="73"/>
        <end position="98"/>
    </location>
</feature>